<dbReference type="PANTHER" id="PTHR48083">
    <property type="entry name" value="MEDIUM-CHAIN SPECIFIC ACYL-COA DEHYDROGENASE, MITOCHONDRIAL-RELATED"/>
    <property type="match status" value="1"/>
</dbReference>
<evidence type="ECO:0000259" key="9">
    <source>
        <dbReference type="Pfam" id="PF02770"/>
    </source>
</evidence>
<feature type="domain" description="Acyl-CoA oxidase/dehydrogenase middle" evidence="9">
    <location>
        <begin position="131"/>
        <end position="225"/>
    </location>
</feature>
<evidence type="ECO:0000313" key="12">
    <source>
        <dbReference type="Proteomes" id="UP000217343"/>
    </source>
</evidence>
<dbReference type="GO" id="GO:0005737">
    <property type="term" value="C:cytoplasm"/>
    <property type="evidence" value="ECO:0007669"/>
    <property type="project" value="TreeGrafter"/>
</dbReference>
<dbReference type="KEGG" id="mmas:MYMAC_000097"/>
<evidence type="ECO:0000256" key="3">
    <source>
        <dbReference type="ARBA" id="ARBA00011738"/>
    </source>
</evidence>
<dbReference type="InterPro" id="IPR009075">
    <property type="entry name" value="AcylCo_DH/oxidase_C"/>
</dbReference>
<sequence>MDFSLSPEVEDHRKRVRAFVEQHVLPLEKQPDAFDAHENLREDVVARVRARAREEGLWAFQMPKSRGGQGLGVVGMAACYEEAARSPFGPVMFNAAPPDDGNMMVLEKVLRTEDLKQRWLQPLIDGEVRSAFAMTEPDGCGSDPSLTYTKATRRGDTWVITGRKWFITGAEGAQHFILIARTSDDERKGLTAFLFDADQPGWRIERRIPIMGPEEHGGHCELVFDGLEIPDAHRLLEVGDGLKVTQIRLGTARLTHCMRWLGLAKRCLEEAGAYVSKRMSFGSTLAQHEGVQWMLGDAAKDIHIGRLLTMSAAWKLDQGDFARTDISIAKIHVADTLHKAADTAIQLLGARGYSKDTLVEWIYRYARQARLVDGASEVHKQVLSRAYLAEGPSFFKWGV</sequence>
<feature type="domain" description="Acyl-CoA dehydrogenase/oxidase C-terminal" evidence="8">
    <location>
        <begin position="239"/>
        <end position="387"/>
    </location>
</feature>
<dbReference type="OrthoDB" id="9765339at2"/>
<dbReference type="Pfam" id="PF02771">
    <property type="entry name" value="Acyl-CoA_dh_N"/>
    <property type="match status" value="1"/>
</dbReference>
<organism evidence="11 12">
    <name type="scientific">Corallococcus macrosporus DSM 14697</name>
    <dbReference type="NCBI Taxonomy" id="1189310"/>
    <lineage>
        <taxon>Bacteria</taxon>
        <taxon>Pseudomonadati</taxon>
        <taxon>Myxococcota</taxon>
        <taxon>Myxococcia</taxon>
        <taxon>Myxococcales</taxon>
        <taxon>Cystobacterineae</taxon>
        <taxon>Myxococcaceae</taxon>
        <taxon>Corallococcus</taxon>
    </lineage>
</organism>
<evidence type="ECO:0000256" key="5">
    <source>
        <dbReference type="ARBA" id="ARBA00022827"/>
    </source>
</evidence>
<dbReference type="PANTHER" id="PTHR48083:SF13">
    <property type="entry name" value="ACYL-COA DEHYDROGENASE FAMILY MEMBER 11"/>
    <property type="match status" value="1"/>
</dbReference>
<dbReference type="Pfam" id="PF00441">
    <property type="entry name" value="Acyl-CoA_dh_1"/>
    <property type="match status" value="1"/>
</dbReference>
<accession>A0A250JN36</accession>
<dbReference type="InterPro" id="IPR006091">
    <property type="entry name" value="Acyl-CoA_Oxase/DH_mid-dom"/>
</dbReference>
<evidence type="ECO:0000256" key="4">
    <source>
        <dbReference type="ARBA" id="ARBA00022630"/>
    </source>
</evidence>
<evidence type="ECO:0000256" key="7">
    <source>
        <dbReference type="RuleBase" id="RU362125"/>
    </source>
</evidence>
<name>A0A250JN36_9BACT</name>
<comment type="subunit">
    <text evidence="3">Homodimer.</text>
</comment>
<dbReference type="InterPro" id="IPR050741">
    <property type="entry name" value="Acyl-CoA_dehydrogenase"/>
</dbReference>
<evidence type="ECO:0000256" key="1">
    <source>
        <dbReference type="ARBA" id="ARBA00001974"/>
    </source>
</evidence>
<dbReference type="SUPFAM" id="SSF47203">
    <property type="entry name" value="Acyl-CoA dehydrogenase C-terminal domain-like"/>
    <property type="match status" value="1"/>
</dbReference>
<dbReference type="GO" id="GO:0050660">
    <property type="term" value="F:flavin adenine dinucleotide binding"/>
    <property type="evidence" value="ECO:0007669"/>
    <property type="project" value="InterPro"/>
</dbReference>
<proteinExistence type="inferred from homology"/>
<keyword evidence="5 7" id="KW-0274">FAD</keyword>
<gene>
    <name evidence="11" type="ORF">MYMAC_000097</name>
</gene>
<dbReference type="InterPro" id="IPR036250">
    <property type="entry name" value="AcylCo_DH-like_C"/>
</dbReference>
<evidence type="ECO:0000256" key="2">
    <source>
        <dbReference type="ARBA" id="ARBA00009347"/>
    </source>
</evidence>
<dbReference type="InterPro" id="IPR037069">
    <property type="entry name" value="AcylCoA_DH/ox_N_sf"/>
</dbReference>
<keyword evidence="4 7" id="KW-0285">Flavoprotein</keyword>
<keyword evidence="6 7" id="KW-0560">Oxidoreductase</keyword>
<dbReference type="RefSeq" id="WP_095956616.1">
    <property type="nucleotide sequence ID" value="NZ_CP022203.1"/>
</dbReference>
<evidence type="ECO:0000313" key="11">
    <source>
        <dbReference type="EMBL" id="ATB44526.1"/>
    </source>
</evidence>
<dbReference type="EMBL" id="CP022203">
    <property type="protein sequence ID" value="ATB44526.1"/>
    <property type="molecule type" value="Genomic_DNA"/>
</dbReference>
<comment type="similarity">
    <text evidence="2 7">Belongs to the acyl-CoA dehydrogenase family.</text>
</comment>
<dbReference type="Pfam" id="PF02770">
    <property type="entry name" value="Acyl-CoA_dh_M"/>
    <property type="match status" value="1"/>
</dbReference>
<dbReference type="InterPro" id="IPR046373">
    <property type="entry name" value="Acyl-CoA_Oxase/DH_mid-dom_sf"/>
</dbReference>
<dbReference type="InterPro" id="IPR009100">
    <property type="entry name" value="AcylCoA_DH/oxidase_NM_dom_sf"/>
</dbReference>
<evidence type="ECO:0000256" key="6">
    <source>
        <dbReference type="ARBA" id="ARBA00023002"/>
    </source>
</evidence>
<comment type="cofactor">
    <cofactor evidence="1 7">
        <name>FAD</name>
        <dbReference type="ChEBI" id="CHEBI:57692"/>
    </cofactor>
</comment>
<dbReference type="InterPro" id="IPR013786">
    <property type="entry name" value="AcylCoA_DH/ox_N"/>
</dbReference>
<reference evidence="11 12" key="1">
    <citation type="submission" date="2017-06" db="EMBL/GenBank/DDBJ databases">
        <title>Sequencing and comparative analysis of myxobacterial genomes.</title>
        <authorList>
            <person name="Rupp O."/>
            <person name="Goesmann A."/>
            <person name="Sogaard-Andersen L."/>
        </authorList>
    </citation>
    <scope>NUCLEOTIDE SEQUENCE [LARGE SCALE GENOMIC DNA]</scope>
    <source>
        <strain evidence="11 12">DSM 14697</strain>
    </source>
</reference>
<dbReference type="GO" id="GO:0033539">
    <property type="term" value="P:fatty acid beta-oxidation using acyl-CoA dehydrogenase"/>
    <property type="evidence" value="ECO:0007669"/>
    <property type="project" value="TreeGrafter"/>
</dbReference>
<dbReference type="GO" id="GO:0003995">
    <property type="term" value="F:acyl-CoA dehydrogenase activity"/>
    <property type="evidence" value="ECO:0007669"/>
    <property type="project" value="TreeGrafter"/>
</dbReference>
<dbReference type="Proteomes" id="UP000217343">
    <property type="component" value="Chromosome"/>
</dbReference>
<feature type="domain" description="Acyl-CoA dehydrogenase/oxidase N-terminal" evidence="10">
    <location>
        <begin position="7"/>
        <end position="127"/>
    </location>
</feature>
<evidence type="ECO:0000259" key="10">
    <source>
        <dbReference type="Pfam" id="PF02771"/>
    </source>
</evidence>
<dbReference type="AlphaFoldDB" id="A0A250JN36"/>
<dbReference type="Gene3D" id="1.10.540.10">
    <property type="entry name" value="Acyl-CoA dehydrogenase/oxidase, N-terminal domain"/>
    <property type="match status" value="1"/>
</dbReference>
<evidence type="ECO:0000259" key="8">
    <source>
        <dbReference type="Pfam" id="PF00441"/>
    </source>
</evidence>
<keyword evidence="12" id="KW-1185">Reference proteome</keyword>
<dbReference type="Gene3D" id="1.20.140.10">
    <property type="entry name" value="Butyryl-CoA Dehydrogenase, subunit A, domain 3"/>
    <property type="match status" value="1"/>
</dbReference>
<dbReference type="Gene3D" id="2.40.110.10">
    <property type="entry name" value="Butyryl-CoA Dehydrogenase, subunit A, domain 2"/>
    <property type="match status" value="1"/>
</dbReference>
<protein>
    <submittedName>
        <fullName evidence="11">Acyl-CoA dehydrogenase</fullName>
    </submittedName>
</protein>
<dbReference type="SUPFAM" id="SSF56645">
    <property type="entry name" value="Acyl-CoA dehydrogenase NM domain-like"/>
    <property type="match status" value="1"/>
</dbReference>